<feature type="compositionally biased region" description="Low complexity" evidence="1">
    <location>
        <begin position="518"/>
        <end position="528"/>
    </location>
</feature>
<comment type="caution">
    <text evidence="2">The sequence shown here is derived from an EMBL/GenBank/DDBJ whole genome shotgun (WGS) entry which is preliminary data.</text>
</comment>
<sequence length="811" mass="90343">MNLGRTLRRSALDSHKQLSSSSSHNAHIRHNCQLPVALLDSNSSKRTPAMRYDDWDVILFPKDSHVPIQEFKTACYVSPEEYGRQLPTLTCYINSLPSSTPFRISVHSWATLSKASPLIESRRKANQKVVYTVQVIVDGARVFRGFFDITSKWPQEIAHEKRSLTINEYPTSQQKPYLEFPPFHQRTLMQNSWDSRDPNGRIRIMLSEQLITKSASPGEVDLGATNDIVCFSFQHAPKDILEQTGISWPIRNPLYLPNALERAAHLSQTSPTPSWAPKARPFLGDVRMQSPISQPSASNFTKPPNTLHNRRSNAHLPSISHFSKPLPGFRSNGRSGIWDDTFNLIGEYADDVSMDTWSTKRTTSGSTSDMAMPDYMYTSSHLSRQGPPWMANKSHYNQSTNTDWEDHQPRKEKEKQLVVTLREDQLGQIIEAMSPPKQNCELQHSFISQSHENAGRPPTAHTYYPPKSEVGPPVNRPSSACIARKSSYPDFNNALRNASNKQSPSKQRSQDTAKDRSSTINHNSISSNKENCPPSQSRLPTPFPHANRVPTPNPFAQRLPTYTSDVSMRDPSPALSSMYRFNRSEAPPSITEPAKFGSAHGPSAVNIRGRKEGMASDSPRLSDQPMRHDQGLLPVLNSGNQTAQKFTSKEQDRFSHNTKRGIPDLVEVIDVDAIDPLSTTNTPLDGTKLSPFKPCHKTGVSLSSIDSTGRLERQLFSALGEELGSFEHHIDTTGMGPELAQALGGGTAHSELSGTTMLDPTASDFEPTIKRKRQVTLGHGDRERSPMTKKEKAELAGTENQEDVVVCMRGD</sequence>
<protein>
    <submittedName>
        <fullName evidence="2">Uncharacterized protein</fullName>
    </submittedName>
</protein>
<evidence type="ECO:0000313" key="2">
    <source>
        <dbReference type="EMBL" id="KAG9188212.1"/>
    </source>
</evidence>
<feature type="region of interest" description="Disordered" evidence="1">
    <location>
        <begin position="1"/>
        <end position="25"/>
    </location>
</feature>
<feature type="compositionally biased region" description="Polar residues" evidence="1">
    <location>
        <begin position="529"/>
        <end position="539"/>
    </location>
</feature>
<reference evidence="2" key="1">
    <citation type="submission" date="2021-07" db="EMBL/GenBank/DDBJ databases">
        <title>Genome Resource of American Ginseng Black Spot Pathogen Alternaria panax.</title>
        <authorList>
            <person name="Qiu C."/>
            <person name="Wang W."/>
            <person name="Liu Z."/>
        </authorList>
    </citation>
    <scope>NUCLEOTIDE SEQUENCE</scope>
    <source>
        <strain evidence="2">BNCC115425</strain>
    </source>
</reference>
<feature type="region of interest" description="Disordered" evidence="1">
    <location>
        <begin position="451"/>
        <end position="571"/>
    </location>
</feature>
<accession>A0AAD4FDS7</accession>
<feature type="region of interest" description="Disordered" evidence="1">
    <location>
        <begin position="392"/>
        <end position="413"/>
    </location>
</feature>
<proteinExistence type="predicted"/>
<evidence type="ECO:0000313" key="3">
    <source>
        <dbReference type="Proteomes" id="UP001199106"/>
    </source>
</evidence>
<feature type="compositionally biased region" description="Polar residues" evidence="1">
    <location>
        <begin position="494"/>
        <end position="507"/>
    </location>
</feature>
<dbReference type="Proteomes" id="UP001199106">
    <property type="component" value="Unassembled WGS sequence"/>
</dbReference>
<evidence type="ECO:0000256" key="1">
    <source>
        <dbReference type="SAM" id="MobiDB-lite"/>
    </source>
</evidence>
<feature type="compositionally biased region" description="Basic and acidic residues" evidence="1">
    <location>
        <begin position="404"/>
        <end position="413"/>
    </location>
</feature>
<dbReference type="AlphaFoldDB" id="A0AAD4FDS7"/>
<feature type="compositionally biased region" description="Basic and acidic residues" evidence="1">
    <location>
        <begin position="508"/>
        <end position="517"/>
    </location>
</feature>
<feature type="region of interest" description="Disordered" evidence="1">
    <location>
        <begin position="772"/>
        <end position="802"/>
    </location>
</feature>
<name>A0AAD4FDS7_9PLEO</name>
<gene>
    <name evidence="2" type="ORF">G6011_02135</name>
</gene>
<keyword evidence="3" id="KW-1185">Reference proteome</keyword>
<dbReference type="EMBL" id="JAANER010000006">
    <property type="protein sequence ID" value="KAG9188212.1"/>
    <property type="molecule type" value="Genomic_DNA"/>
</dbReference>
<organism evidence="2 3">
    <name type="scientific">Alternaria panax</name>
    <dbReference type="NCBI Taxonomy" id="48097"/>
    <lineage>
        <taxon>Eukaryota</taxon>
        <taxon>Fungi</taxon>
        <taxon>Dikarya</taxon>
        <taxon>Ascomycota</taxon>
        <taxon>Pezizomycotina</taxon>
        <taxon>Dothideomycetes</taxon>
        <taxon>Pleosporomycetidae</taxon>
        <taxon>Pleosporales</taxon>
        <taxon>Pleosporineae</taxon>
        <taxon>Pleosporaceae</taxon>
        <taxon>Alternaria</taxon>
        <taxon>Alternaria sect. Panax</taxon>
    </lineage>
</organism>
<feature type="compositionally biased region" description="Basic and acidic residues" evidence="1">
    <location>
        <begin position="779"/>
        <end position="794"/>
    </location>
</feature>